<dbReference type="InterPro" id="IPR024185">
    <property type="entry name" value="FTHF_cligase-like_sf"/>
</dbReference>
<comment type="catalytic activity">
    <reaction evidence="4">
        <text>(6S)-5-formyl-5,6,7,8-tetrahydrofolate + ATP = (6R)-5,10-methenyltetrahydrofolate + ADP + phosphate</text>
        <dbReference type="Rhea" id="RHEA:10488"/>
        <dbReference type="ChEBI" id="CHEBI:30616"/>
        <dbReference type="ChEBI" id="CHEBI:43474"/>
        <dbReference type="ChEBI" id="CHEBI:57455"/>
        <dbReference type="ChEBI" id="CHEBI:57457"/>
        <dbReference type="ChEBI" id="CHEBI:456216"/>
        <dbReference type="EC" id="6.3.3.2"/>
    </reaction>
</comment>
<dbReference type="GO" id="GO:0005739">
    <property type="term" value="C:mitochondrion"/>
    <property type="evidence" value="ECO:0007669"/>
    <property type="project" value="TreeGrafter"/>
</dbReference>
<dbReference type="SUPFAM" id="SSF100950">
    <property type="entry name" value="NagB/RpiA/CoA transferase-like"/>
    <property type="match status" value="1"/>
</dbReference>
<dbReference type="PANTHER" id="PTHR23407:SF1">
    <property type="entry name" value="5-FORMYLTETRAHYDROFOLATE CYCLO-LIGASE"/>
    <property type="match status" value="1"/>
</dbReference>
<organism evidence="6 7">
    <name type="scientific">Coptotermes formosanus</name>
    <name type="common">Formosan subterranean termite</name>
    <dbReference type="NCBI Taxonomy" id="36987"/>
    <lineage>
        <taxon>Eukaryota</taxon>
        <taxon>Metazoa</taxon>
        <taxon>Ecdysozoa</taxon>
        <taxon>Arthropoda</taxon>
        <taxon>Hexapoda</taxon>
        <taxon>Insecta</taxon>
        <taxon>Pterygota</taxon>
        <taxon>Neoptera</taxon>
        <taxon>Polyneoptera</taxon>
        <taxon>Dictyoptera</taxon>
        <taxon>Blattodea</taxon>
        <taxon>Blattoidea</taxon>
        <taxon>Termitoidae</taxon>
        <taxon>Rhinotermitidae</taxon>
        <taxon>Coptotermes</taxon>
    </lineage>
</organism>
<dbReference type="Gene3D" id="3.40.50.10420">
    <property type="entry name" value="NagB/RpiA/CoA transferase-like"/>
    <property type="match status" value="1"/>
</dbReference>
<accession>A0A6L2PZH9</accession>
<keyword evidence="3" id="KW-0067">ATP-binding</keyword>
<dbReference type="Proteomes" id="UP000502823">
    <property type="component" value="Unassembled WGS sequence"/>
</dbReference>
<keyword evidence="7" id="KW-1185">Reference proteome</keyword>
<evidence type="ECO:0000256" key="5">
    <source>
        <dbReference type="ARBA" id="ARBA00038966"/>
    </source>
</evidence>
<dbReference type="GO" id="GO:0035999">
    <property type="term" value="P:tetrahydrofolate interconversion"/>
    <property type="evidence" value="ECO:0007669"/>
    <property type="project" value="TreeGrafter"/>
</dbReference>
<comment type="similarity">
    <text evidence="1">Belongs to the 5-formyltetrahydrofolate cyclo-ligase family.</text>
</comment>
<keyword evidence="2" id="KW-0547">Nucleotide-binding</keyword>
<sequence length="122" mass="14290">MKTAKQILRKDIKKTIALMTPEEKKHQSIFVTEKLLSMPEYQKSLRISVFISMDDEIQTDKIIHNIFQSRKTCFIPRYKPGSSDMDMVQLYSLQDLENLPRTKWNIQQPLGSEERENALDTG</sequence>
<dbReference type="InParanoid" id="A0A6L2PZH9"/>
<dbReference type="GO" id="GO:0009396">
    <property type="term" value="P:folic acid-containing compound biosynthetic process"/>
    <property type="evidence" value="ECO:0007669"/>
    <property type="project" value="TreeGrafter"/>
</dbReference>
<evidence type="ECO:0000256" key="1">
    <source>
        <dbReference type="ARBA" id="ARBA00010638"/>
    </source>
</evidence>
<dbReference type="FunCoup" id="A0A6L2PZH9">
    <property type="interactions" value="437"/>
</dbReference>
<dbReference type="InterPro" id="IPR002698">
    <property type="entry name" value="FTHF_cligase"/>
</dbReference>
<dbReference type="AlphaFoldDB" id="A0A6L2PZH9"/>
<comment type="caution">
    <text evidence="6">The sequence shown here is derived from an EMBL/GenBank/DDBJ whole genome shotgun (WGS) entry which is preliminary data.</text>
</comment>
<reference evidence="7" key="1">
    <citation type="submission" date="2020-01" db="EMBL/GenBank/DDBJ databases">
        <title>Draft genome sequence of the Termite Coptotermes fromosanus.</title>
        <authorList>
            <person name="Itakura S."/>
            <person name="Yosikawa Y."/>
            <person name="Umezawa K."/>
        </authorList>
    </citation>
    <scope>NUCLEOTIDE SEQUENCE [LARGE SCALE GENOMIC DNA]</scope>
</reference>
<protein>
    <recommendedName>
        <fullName evidence="5">5-formyltetrahydrofolate cyclo-ligase</fullName>
        <ecNumber evidence="5">6.3.3.2</ecNumber>
    </recommendedName>
</protein>
<evidence type="ECO:0000256" key="4">
    <source>
        <dbReference type="ARBA" id="ARBA00036539"/>
    </source>
</evidence>
<dbReference type="GO" id="GO:0030272">
    <property type="term" value="F:5-formyltetrahydrofolate cyclo-ligase activity"/>
    <property type="evidence" value="ECO:0007669"/>
    <property type="project" value="UniProtKB-EC"/>
</dbReference>
<dbReference type="GO" id="GO:0005524">
    <property type="term" value="F:ATP binding"/>
    <property type="evidence" value="ECO:0007669"/>
    <property type="project" value="UniProtKB-KW"/>
</dbReference>
<evidence type="ECO:0000256" key="2">
    <source>
        <dbReference type="ARBA" id="ARBA00022741"/>
    </source>
</evidence>
<evidence type="ECO:0000313" key="7">
    <source>
        <dbReference type="Proteomes" id="UP000502823"/>
    </source>
</evidence>
<evidence type="ECO:0000256" key="3">
    <source>
        <dbReference type="ARBA" id="ARBA00022840"/>
    </source>
</evidence>
<dbReference type="PANTHER" id="PTHR23407">
    <property type="entry name" value="ATPASE INHIBITOR/5-FORMYLTETRAHYDROFOLATE CYCLO-LIGASE"/>
    <property type="match status" value="1"/>
</dbReference>
<dbReference type="InterPro" id="IPR037171">
    <property type="entry name" value="NagB/RpiA_transferase-like"/>
</dbReference>
<gene>
    <name evidence="6" type="ORF">Cfor_02327</name>
</gene>
<dbReference type="Pfam" id="PF01812">
    <property type="entry name" value="5-FTHF_cyc-lig"/>
    <property type="match status" value="1"/>
</dbReference>
<name>A0A6L2PZH9_COPFO</name>
<evidence type="ECO:0000313" key="6">
    <source>
        <dbReference type="EMBL" id="GFG38041.1"/>
    </source>
</evidence>
<proteinExistence type="inferred from homology"/>
<dbReference type="EMBL" id="BLKM01012977">
    <property type="protein sequence ID" value="GFG38041.1"/>
    <property type="molecule type" value="Genomic_DNA"/>
</dbReference>
<dbReference type="OrthoDB" id="2015992at2759"/>
<dbReference type="EC" id="6.3.3.2" evidence="5"/>